<evidence type="ECO:0000259" key="2">
    <source>
        <dbReference type="Pfam" id="PF20094"/>
    </source>
</evidence>
<dbReference type="InterPro" id="IPR030959">
    <property type="entry name" value="GWxTD_dom"/>
</dbReference>
<dbReference type="EMBL" id="JAHJDP010000018">
    <property type="protein sequence ID" value="MBU2689793.1"/>
    <property type="molecule type" value="Genomic_DNA"/>
</dbReference>
<proteinExistence type="predicted"/>
<dbReference type="Pfam" id="PF20094">
    <property type="entry name" value="GWxTD_dom"/>
    <property type="match status" value="1"/>
</dbReference>
<dbReference type="NCBIfam" id="TIGR04514">
    <property type="entry name" value="GWxTD_dom"/>
    <property type="match status" value="1"/>
</dbReference>
<accession>A0A948RRR1</accession>
<feature type="region of interest" description="Disordered" evidence="1">
    <location>
        <begin position="67"/>
        <end position="91"/>
    </location>
</feature>
<protein>
    <submittedName>
        <fullName evidence="3">GWxTD domain-containing protein</fullName>
    </submittedName>
</protein>
<evidence type="ECO:0000256" key="1">
    <source>
        <dbReference type="SAM" id="MobiDB-lite"/>
    </source>
</evidence>
<sequence>MPLFLEKLWMGSYLLTVRCRLDGKEKTERAQFELDETRVSLGAGYDSAIDMIEMIADEDELKKLRETPPEDRQEAWDEFWDSRDPEPETERNEFKEEFFIRVRYANEHFGVMEPGWRSDRGRIYIKYGAPDQIESFPQNQDRYPYEIWDYYKFRLRFIFVDYDGFGRYVLHEPGRF</sequence>
<name>A0A948RRR1_UNCEI</name>
<feature type="domain" description="GWxTD" evidence="2">
    <location>
        <begin position="48"/>
        <end position="159"/>
    </location>
</feature>
<dbReference type="Proteomes" id="UP000777784">
    <property type="component" value="Unassembled WGS sequence"/>
</dbReference>
<gene>
    <name evidence="3" type="ORF">KJ970_02620</name>
</gene>
<organism evidence="3 4">
    <name type="scientific">Eiseniibacteriota bacterium</name>
    <dbReference type="NCBI Taxonomy" id="2212470"/>
    <lineage>
        <taxon>Bacteria</taxon>
        <taxon>Candidatus Eiseniibacteriota</taxon>
    </lineage>
</organism>
<reference evidence="3" key="1">
    <citation type="submission" date="2021-05" db="EMBL/GenBank/DDBJ databases">
        <title>Energy efficiency and biological interactions define the core microbiome of deep oligotrophic groundwater.</title>
        <authorList>
            <person name="Mehrshad M."/>
            <person name="Lopez-Fernandez M."/>
            <person name="Bell E."/>
            <person name="Bernier-Latmani R."/>
            <person name="Bertilsson S."/>
            <person name="Dopson M."/>
        </authorList>
    </citation>
    <scope>NUCLEOTIDE SEQUENCE</scope>
    <source>
        <strain evidence="3">Modern_marine.mb.64</strain>
    </source>
</reference>
<evidence type="ECO:0000313" key="4">
    <source>
        <dbReference type="Proteomes" id="UP000777784"/>
    </source>
</evidence>
<comment type="caution">
    <text evidence="3">The sequence shown here is derived from an EMBL/GenBank/DDBJ whole genome shotgun (WGS) entry which is preliminary data.</text>
</comment>
<dbReference type="AlphaFoldDB" id="A0A948RRR1"/>
<evidence type="ECO:0000313" key="3">
    <source>
        <dbReference type="EMBL" id="MBU2689793.1"/>
    </source>
</evidence>